<proteinExistence type="predicted"/>
<organism evidence="2 3">
    <name type="scientific">Trichonephila inaurata madagascariensis</name>
    <dbReference type="NCBI Taxonomy" id="2747483"/>
    <lineage>
        <taxon>Eukaryota</taxon>
        <taxon>Metazoa</taxon>
        <taxon>Ecdysozoa</taxon>
        <taxon>Arthropoda</taxon>
        <taxon>Chelicerata</taxon>
        <taxon>Arachnida</taxon>
        <taxon>Araneae</taxon>
        <taxon>Araneomorphae</taxon>
        <taxon>Entelegynae</taxon>
        <taxon>Araneoidea</taxon>
        <taxon>Nephilidae</taxon>
        <taxon>Trichonephila</taxon>
        <taxon>Trichonephila inaurata</taxon>
    </lineage>
</organism>
<gene>
    <name evidence="2" type="primary">AVEN_111308_1</name>
    <name evidence="2" type="ORF">TNIN_107771</name>
</gene>
<feature type="region of interest" description="Disordered" evidence="1">
    <location>
        <begin position="82"/>
        <end position="101"/>
    </location>
</feature>
<dbReference type="EMBL" id="BMAV01020827">
    <property type="protein sequence ID" value="GFY74572.1"/>
    <property type="molecule type" value="Genomic_DNA"/>
</dbReference>
<reference evidence="2" key="1">
    <citation type="submission" date="2020-08" db="EMBL/GenBank/DDBJ databases">
        <title>Multicomponent nature underlies the extraordinary mechanical properties of spider dragline silk.</title>
        <authorList>
            <person name="Kono N."/>
            <person name="Nakamura H."/>
            <person name="Mori M."/>
            <person name="Yoshida Y."/>
            <person name="Ohtoshi R."/>
            <person name="Malay A.D."/>
            <person name="Moran D.A.P."/>
            <person name="Tomita M."/>
            <person name="Numata K."/>
            <person name="Arakawa K."/>
        </authorList>
    </citation>
    <scope>NUCLEOTIDE SEQUENCE</scope>
</reference>
<accession>A0A8X7CS36</accession>
<keyword evidence="3" id="KW-1185">Reference proteome</keyword>
<dbReference type="AlphaFoldDB" id="A0A8X7CS36"/>
<evidence type="ECO:0000313" key="3">
    <source>
        <dbReference type="Proteomes" id="UP000886998"/>
    </source>
</evidence>
<sequence length="101" mass="11273">MKNWVICRVVLDGSCKPPNSNSLNSVLGVGQILQPDIFTLLVVLSWLSSPPRKWKTFVANRTSKILDIISCKQWYYVPSKENTADFGSKGMSPKDLPDCSL</sequence>
<dbReference type="OrthoDB" id="6428551at2759"/>
<evidence type="ECO:0000256" key="1">
    <source>
        <dbReference type="SAM" id="MobiDB-lite"/>
    </source>
</evidence>
<evidence type="ECO:0000313" key="2">
    <source>
        <dbReference type="EMBL" id="GFY74572.1"/>
    </source>
</evidence>
<name>A0A8X7CS36_9ARAC</name>
<dbReference type="PANTHER" id="PTHR22955:SF77">
    <property type="entry name" value="ASPARTIC PUTATIVE DOMAIN-CONTAINING PROTEIN-RELATED"/>
    <property type="match status" value="1"/>
</dbReference>
<dbReference type="Proteomes" id="UP000886998">
    <property type="component" value="Unassembled WGS sequence"/>
</dbReference>
<protein>
    <submittedName>
        <fullName evidence="2">Uncharacterized protein</fullName>
    </submittedName>
</protein>
<comment type="caution">
    <text evidence="2">The sequence shown here is derived from an EMBL/GenBank/DDBJ whole genome shotgun (WGS) entry which is preliminary data.</text>
</comment>
<dbReference type="PANTHER" id="PTHR22955">
    <property type="entry name" value="RETROTRANSPOSON"/>
    <property type="match status" value="1"/>
</dbReference>